<reference evidence="1 2" key="1">
    <citation type="submission" date="2018-08" db="EMBL/GenBank/DDBJ databases">
        <title>Lactobacillus suantsai sp. nov., isolated from traditional fermented suan-tsai in Taiwan.</title>
        <authorList>
            <person name="Huang C.-H."/>
        </authorList>
    </citation>
    <scope>NUCLEOTIDE SEQUENCE [LARGE SCALE GENOMIC DNA]</scope>
    <source>
        <strain evidence="1 2">BCRC 12945</strain>
    </source>
</reference>
<keyword evidence="2" id="KW-1185">Reference proteome</keyword>
<accession>A0A4Q0VJI7</accession>
<proteinExistence type="predicted"/>
<evidence type="ECO:0000313" key="1">
    <source>
        <dbReference type="EMBL" id="RXI79544.1"/>
    </source>
</evidence>
<comment type="caution">
    <text evidence="1">The sequence shown here is derived from an EMBL/GenBank/DDBJ whole genome shotgun (WGS) entry which is preliminary data.</text>
</comment>
<dbReference type="EMBL" id="QXIL01000003">
    <property type="protein sequence ID" value="RXI79544.1"/>
    <property type="molecule type" value="Genomic_DNA"/>
</dbReference>
<dbReference type="RefSeq" id="WP_129031433.1">
    <property type="nucleotide sequence ID" value="NZ_QXIL01000003.1"/>
</dbReference>
<evidence type="ECO:0000313" key="2">
    <source>
        <dbReference type="Proteomes" id="UP000290602"/>
    </source>
</evidence>
<gene>
    <name evidence="1" type="ORF">DXH47_02130</name>
</gene>
<dbReference type="AlphaFoldDB" id="A0A4Q0VJI7"/>
<organism evidence="1 2">
    <name type="scientific">Levilactobacillus suantsaii</name>
    <dbReference type="NCBI Taxonomy" id="2292255"/>
    <lineage>
        <taxon>Bacteria</taxon>
        <taxon>Bacillati</taxon>
        <taxon>Bacillota</taxon>
        <taxon>Bacilli</taxon>
        <taxon>Lactobacillales</taxon>
        <taxon>Lactobacillaceae</taxon>
        <taxon>Levilactobacillus</taxon>
    </lineage>
</organism>
<protein>
    <recommendedName>
        <fullName evidence="3">WxL domain-containing protein</fullName>
    </recommendedName>
</protein>
<evidence type="ECO:0008006" key="3">
    <source>
        <dbReference type="Google" id="ProtNLM"/>
    </source>
</evidence>
<name>A0A4Q0VJI7_9LACO</name>
<dbReference type="Proteomes" id="UP000290602">
    <property type="component" value="Unassembled WGS sequence"/>
</dbReference>
<sequence length="276" mass="30547">MRWLKTRMHKIGLLFVVVTLSFCLGVSGPLPSQASIQEQRIKQKKSLWPNFFNLSSMLQFIDNMIDELLKNRSPKKFESDKKIISNLLGSLPGNKSIAKKVQQAKDSQDSQDLQNIVKNFETEKESISDKSSSAIRLTMSPSSFEFQPIMLKAHMMPSQITPPAPTLTVFNPTSQDWHVNVKLGTFQGPHAVPTGVALNLHTTDKSNRALSNLTVIPGLRLVPNDEAHELLSASKQTDTGSATIDFDGSTLQWPSDSYAGTYTANLTYTLTVGPEK</sequence>